<name>A0A8H7Q6D7_MORIS</name>
<evidence type="ECO:0008006" key="3">
    <source>
        <dbReference type="Google" id="ProtNLM"/>
    </source>
</evidence>
<dbReference type="EMBL" id="JAEPQZ010000001">
    <property type="protein sequence ID" value="KAG2185914.1"/>
    <property type="molecule type" value="Genomic_DNA"/>
</dbReference>
<evidence type="ECO:0000313" key="2">
    <source>
        <dbReference type="Proteomes" id="UP000654370"/>
    </source>
</evidence>
<dbReference type="AlphaFoldDB" id="A0A8H7Q6D7"/>
<proteinExistence type="predicted"/>
<comment type="caution">
    <text evidence="1">The sequence shown here is derived from an EMBL/GenBank/DDBJ whole genome shotgun (WGS) entry which is preliminary data.</text>
</comment>
<dbReference type="PANTHER" id="PTHR40050:SF1">
    <property type="entry name" value="INNER SPORE COAT PROTEIN H"/>
    <property type="match status" value="1"/>
</dbReference>
<evidence type="ECO:0000313" key="1">
    <source>
        <dbReference type="EMBL" id="KAG2185914.1"/>
    </source>
</evidence>
<dbReference type="Pfam" id="PF08757">
    <property type="entry name" value="CotH"/>
    <property type="match status" value="1"/>
</dbReference>
<dbReference type="InterPro" id="IPR014867">
    <property type="entry name" value="Spore_coat_CotH_CotH2/3/7"/>
</dbReference>
<accession>A0A8H7Q6D7</accession>
<protein>
    <recommendedName>
        <fullName evidence="3">Coth protein-domain-containing protein</fullName>
    </recommendedName>
</protein>
<dbReference type="Proteomes" id="UP000654370">
    <property type="component" value="Unassembled WGS sequence"/>
</dbReference>
<reference evidence="1" key="1">
    <citation type="submission" date="2020-12" db="EMBL/GenBank/DDBJ databases">
        <title>Metabolic potential, ecology and presence of endohyphal bacteria is reflected in genomic diversity of Mucoromycotina.</title>
        <authorList>
            <person name="Muszewska A."/>
            <person name="Okrasinska A."/>
            <person name="Steczkiewicz K."/>
            <person name="Drgas O."/>
            <person name="Orlowska M."/>
            <person name="Perlinska-Lenart U."/>
            <person name="Aleksandrzak-Piekarczyk T."/>
            <person name="Szatraj K."/>
            <person name="Zielenkiewicz U."/>
            <person name="Pilsyk S."/>
            <person name="Malc E."/>
            <person name="Mieczkowski P."/>
            <person name="Kruszewska J.S."/>
            <person name="Biernat P."/>
            <person name="Pawlowska J."/>
        </authorList>
    </citation>
    <scope>NUCLEOTIDE SEQUENCE</scope>
    <source>
        <strain evidence="1">WA0000067209</strain>
    </source>
</reference>
<sequence length="515" mass="58042">MRCCDSTREESAGHIQKNKYPPRFAISTASVHCQLATYTALSPSSTVQVVVKSKTYTLKSSTATPLVHVGTAPGGASYRYVIKGKKEKNTRSAIPAGGSSKPEFFDRPNSVSVPKLPKLYENKYPNKVYTAAHLENEIASVHFSASASEIKKFSQGIKKFVNTTLAIGGESSRDWAKRSYKVSISKDSDGLYGLRKFKLRAEASEPTMIREKLYYDMLDAVGLPTPSTSYVRLFINNDQIGLFLLVDEISNPWLKSEFNGGAKYANGILYKMDGGGDKVGANLAYLGTSESKYSDFYSVEEASDSGEKDLKRLINFTKWLKDNGKKASTADWDKQIDVDGFLKHMSLEFLNAAWDNYWVSASNYYIYHDPKKNQLQWLTYDLDYTIGNGIESPQKHLLTDTYSKYSSDQPPRVLIDTVLASTTYKKNFEKILKNVNEKLYKPDILNKRIDGLVSLITDDVAWDRSLKRVAKGDDWEWDLSDFKHSLTAGFGEDGQYYGLKEWITKKYNAVHKQLQ</sequence>
<dbReference type="OrthoDB" id="10267127at2759"/>
<gene>
    <name evidence="1" type="ORF">INT43_002352</name>
</gene>
<keyword evidence="2" id="KW-1185">Reference proteome</keyword>
<organism evidence="1 2">
    <name type="scientific">Mortierella isabellina</name>
    <name type="common">Filamentous fungus</name>
    <name type="synonym">Umbelopsis isabellina</name>
    <dbReference type="NCBI Taxonomy" id="91625"/>
    <lineage>
        <taxon>Eukaryota</taxon>
        <taxon>Fungi</taxon>
        <taxon>Fungi incertae sedis</taxon>
        <taxon>Mucoromycota</taxon>
        <taxon>Mucoromycotina</taxon>
        <taxon>Umbelopsidomycetes</taxon>
        <taxon>Umbelopsidales</taxon>
        <taxon>Umbelopsidaceae</taxon>
        <taxon>Umbelopsis</taxon>
    </lineage>
</organism>
<dbReference type="PANTHER" id="PTHR40050">
    <property type="entry name" value="INNER SPORE COAT PROTEIN H"/>
    <property type="match status" value="1"/>
</dbReference>